<dbReference type="InterPro" id="IPR015943">
    <property type="entry name" value="WD40/YVTN_repeat-like_dom_sf"/>
</dbReference>
<evidence type="ECO:0008006" key="4">
    <source>
        <dbReference type="Google" id="ProtNLM"/>
    </source>
</evidence>
<dbReference type="EMBL" id="NXNI01000001">
    <property type="protein sequence ID" value="PCR90829.1"/>
    <property type="molecule type" value="Genomic_DNA"/>
</dbReference>
<evidence type="ECO:0000313" key="2">
    <source>
        <dbReference type="EMBL" id="PCR90829.1"/>
    </source>
</evidence>
<feature type="region of interest" description="Disordered" evidence="1">
    <location>
        <begin position="348"/>
        <end position="386"/>
    </location>
</feature>
<evidence type="ECO:0000256" key="1">
    <source>
        <dbReference type="SAM" id="MobiDB-lite"/>
    </source>
</evidence>
<gene>
    <name evidence="2" type="ORF">CP557_10060</name>
</gene>
<dbReference type="Pfam" id="PF02239">
    <property type="entry name" value="Cytochrom_D1"/>
    <property type="match status" value="1"/>
</dbReference>
<dbReference type="RefSeq" id="WP_097379775.1">
    <property type="nucleotide sequence ID" value="NZ_NXNI01000001.1"/>
</dbReference>
<dbReference type="OrthoDB" id="203026at2157"/>
<keyword evidence="3" id="KW-1185">Reference proteome</keyword>
<reference evidence="2 3" key="1">
    <citation type="submission" date="2017-09" db="EMBL/GenBank/DDBJ databases">
        <title>Genome sequences of Natrinema ejinorence JCM 13890T.</title>
        <authorList>
            <person name="Roh S.W."/>
            <person name="Kim Y.B."/>
            <person name="Kim J.Y."/>
        </authorList>
    </citation>
    <scope>NUCLEOTIDE SEQUENCE [LARGE SCALE GENOMIC DNA]</scope>
    <source>
        <strain evidence="2 3">JCM 13890</strain>
    </source>
</reference>
<organism evidence="2 3">
    <name type="scientific">Natrinema ejinorense</name>
    <dbReference type="NCBI Taxonomy" id="373386"/>
    <lineage>
        <taxon>Archaea</taxon>
        <taxon>Methanobacteriati</taxon>
        <taxon>Methanobacteriota</taxon>
        <taxon>Stenosarchaea group</taxon>
        <taxon>Halobacteria</taxon>
        <taxon>Halobacteriales</taxon>
        <taxon>Natrialbaceae</taxon>
        <taxon>Natrinema</taxon>
    </lineage>
</organism>
<dbReference type="Proteomes" id="UP000219689">
    <property type="component" value="Unassembled WGS sequence"/>
</dbReference>
<evidence type="ECO:0000313" key="3">
    <source>
        <dbReference type="Proteomes" id="UP000219689"/>
    </source>
</evidence>
<proteinExistence type="predicted"/>
<dbReference type="InterPro" id="IPR011048">
    <property type="entry name" value="Haem_d1_sf"/>
</dbReference>
<dbReference type="PANTHER" id="PTHR47197:SF3">
    <property type="entry name" value="DIHYDRO-HEME D1 DEHYDROGENASE"/>
    <property type="match status" value="1"/>
</dbReference>
<accession>A0A2A5QVQ3</accession>
<dbReference type="Gene3D" id="2.130.10.10">
    <property type="entry name" value="YVTN repeat-like/Quinoprotein amine dehydrogenase"/>
    <property type="match status" value="2"/>
</dbReference>
<name>A0A2A5QVQ3_9EURY</name>
<dbReference type="PANTHER" id="PTHR47197">
    <property type="entry name" value="PROTEIN NIRF"/>
    <property type="match status" value="1"/>
</dbReference>
<comment type="caution">
    <text evidence="2">The sequence shown here is derived from an EMBL/GenBank/DDBJ whole genome shotgun (WGS) entry which is preliminary data.</text>
</comment>
<sequence>MSDTHTETTAATRHARGPLALVKHLRGAGLTVIDADRHEPIGRVGEGRQPHALAAHPGGRWAYVPYMASNALEIVDLRTLSVADRVETVGTAPVGAVLTRTGRYLFVSTYGGLPGDDRPGLAVFRTDGDGLELVEELPTGKAAGLTVDVRNDVWVALKDADEVVRISGTPPFAERDRFAVAGGPQDLAYDPAYGLVGVNNVDAGSVTFVDALEASVLGSVPAPNPRGGTAVPASDRWFVGNTDGDGVTAVDVNAVRRGDADSTAVERVPLGTATAFTDATPDGALVAVDAYDDDRVTFLEPATLEIVARVETGPTPRHPRFSADGRVCYVPSVDGDAVTVIDADVVRSTGDSPRSEPAHDPIVAKIDLPDGAGPAGCFRTDRGRYP</sequence>
<dbReference type="SUPFAM" id="SSF51004">
    <property type="entry name" value="C-terminal (heme d1) domain of cytochrome cd1-nitrite reductase"/>
    <property type="match status" value="1"/>
</dbReference>
<dbReference type="InterPro" id="IPR051200">
    <property type="entry name" value="Host-pathogen_enzymatic-act"/>
</dbReference>
<protein>
    <recommendedName>
        <fullName evidence="4">Cell surface protein</fullName>
    </recommendedName>
</protein>
<dbReference type="AlphaFoldDB" id="A0A2A5QVQ3"/>